<protein>
    <recommendedName>
        <fullName evidence="2">DUF4789 domain-containing protein</fullName>
    </recommendedName>
</protein>
<name>A0A6A4VRT3_AMPAM</name>
<evidence type="ECO:0000259" key="2">
    <source>
        <dbReference type="Pfam" id="PF16033"/>
    </source>
</evidence>
<feature type="region of interest" description="Disordered" evidence="1">
    <location>
        <begin position="378"/>
        <end position="400"/>
    </location>
</feature>
<dbReference type="Proteomes" id="UP000440578">
    <property type="component" value="Unassembled WGS sequence"/>
</dbReference>
<feature type="compositionally biased region" description="Basic and acidic residues" evidence="1">
    <location>
        <begin position="21"/>
        <end position="32"/>
    </location>
</feature>
<evidence type="ECO:0000256" key="1">
    <source>
        <dbReference type="SAM" id="MobiDB-lite"/>
    </source>
</evidence>
<sequence length="597" mass="60795">MGCGGSKAVAAVQPLTDEVLEVTKFDQHKENGHTPGENGAVENGFADGSGRVPASGQSADQPDSSSTVVKPESPAVPLVQAPAELQPVKLQATGETEMAGSSSASSRSAASGDPERTHSGCTPGVDRALGGAGRSWRAGRTLRGAGRALRGAGRVLEGTGRVLGGTGRVLEGTGRVLDGTGRVLGGTGRVLGGTGRVLEGTGRVPVAGRSLCGGPARWGTTAVGLGGTEGGAAARVPTWSGVDVANLGGTGGGEDPGSDLGIAGRALRGAGGSPATGRSLCGGPARKGTASVGRRVTEGGTAARVLAWSGVEVADLGGTGGGEVTGLVRSPALVRHTAGARAGSCCGYCLDPSLGPLTVPQEREATLLNKRVQSARVRNLRSAGRAKSRTTMRSDDEPVRDDQKMLALAGDCPDGHLFLLSPEGTDAGCRPLPCPEDQLMVGDACLSAEDPTACPPGRVLVRDERGRGRCDCGAGRVLWPADGRCYPALSQGPCPVGLYLTAPLDESRPRCADNPCVLDGSWLLLQPPAVGCFQLLSPADGCESQQMLTLRDGQLVCDPGSLTLRSIFDLPSVRCGENELMDYGGRCRDPLRHGFRQ</sequence>
<evidence type="ECO:0000313" key="3">
    <source>
        <dbReference type="EMBL" id="KAF0294284.1"/>
    </source>
</evidence>
<feature type="compositionally biased region" description="Polar residues" evidence="1">
    <location>
        <begin position="55"/>
        <end position="68"/>
    </location>
</feature>
<feature type="compositionally biased region" description="Low complexity" evidence="1">
    <location>
        <begin position="99"/>
        <end position="112"/>
    </location>
</feature>
<reference evidence="3 4" key="1">
    <citation type="submission" date="2019-07" db="EMBL/GenBank/DDBJ databases">
        <title>Draft genome assembly of a fouling barnacle, Amphibalanus amphitrite (Darwin, 1854): The first reference genome for Thecostraca.</title>
        <authorList>
            <person name="Kim W."/>
        </authorList>
    </citation>
    <scope>NUCLEOTIDE SEQUENCE [LARGE SCALE GENOMIC DNA]</scope>
    <source>
        <strain evidence="3">SNU_AA5</strain>
        <tissue evidence="3">Soma without cirri and trophi</tissue>
    </source>
</reference>
<dbReference type="EMBL" id="VIIS01001695">
    <property type="protein sequence ID" value="KAF0294284.1"/>
    <property type="molecule type" value="Genomic_DNA"/>
</dbReference>
<feature type="compositionally biased region" description="Low complexity" evidence="1">
    <location>
        <begin position="258"/>
        <end position="268"/>
    </location>
</feature>
<organism evidence="3 4">
    <name type="scientific">Amphibalanus amphitrite</name>
    <name type="common">Striped barnacle</name>
    <name type="synonym">Balanus amphitrite</name>
    <dbReference type="NCBI Taxonomy" id="1232801"/>
    <lineage>
        <taxon>Eukaryota</taxon>
        <taxon>Metazoa</taxon>
        <taxon>Ecdysozoa</taxon>
        <taxon>Arthropoda</taxon>
        <taxon>Crustacea</taxon>
        <taxon>Multicrustacea</taxon>
        <taxon>Cirripedia</taxon>
        <taxon>Thoracica</taxon>
        <taxon>Thoracicalcarea</taxon>
        <taxon>Balanomorpha</taxon>
        <taxon>Balanoidea</taxon>
        <taxon>Balanidae</taxon>
        <taxon>Amphibalaninae</taxon>
        <taxon>Amphibalanus</taxon>
    </lineage>
</organism>
<dbReference type="OrthoDB" id="6347202at2759"/>
<dbReference type="Pfam" id="PF16033">
    <property type="entry name" value="DUF4789"/>
    <property type="match status" value="1"/>
</dbReference>
<proteinExistence type="predicted"/>
<feature type="region of interest" description="Disordered" evidence="1">
    <location>
        <begin position="250"/>
        <end position="293"/>
    </location>
</feature>
<keyword evidence="4" id="KW-1185">Reference proteome</keyword>
<gene>
    <name evidence="3" type="ORF">FJT64_008042</name>
</gene>
<dbReference type="InterPro" id="IPR031993">
    <property type="entry name" value="DUF4789"/>
</dbReference>
<accession>A0A6A4VRT3</accession>
<dbReference type="AlphaFoldDB" id="A0A6A4VRT3"/>
<dbReference type="PANTHER" id="PTHR21177">
    <property type="entry name" value="IP06524P-RELATED"/>
    <property type="match status" value="1"/>
</dbReference>
<feature type="region of interest" description="Disordered" evidence="1">
    <location>
        <begin position="21"/>
        <end position="133"/>
    </location>
</feature>
<feature type="domain" description="DUF4789" evidence="2">
    <location>
        <begin position="454"/>
        <end position="517"/>
    </location>
</feature>
<evidence type="ECO:0000313" key="4">
    <source>
        <dbReference type="Proteomes" id="UP000440578"/>
    </source>
</evidence>
<comment type="caution">
    <text evidence="3">The sequence shown here is derived from an EMBL/GenBank/DDBJ whole genome shotgun (WGS) entry which is preliminary data.</text>
</comment>